<dbReference type="AlphaFoldDB" id="A0A8S1VU98"/>
<dbReference type="EMBL" id="CAJJDP010000073">
    <property type="protein sequence ID" value="CAD8180257.1"/>
    <property type="molecule type" value="Genomic_DNA"/>
</dbReference>
<organism evidence="1 2">
    <name type="scientific">Paramecium octaurelia</name>
    <dbReference type="NCBI Taxonomy" id="43137"/>
    <lineage>
        <taxon>Eukaryota</taxon>
        <taxon>Sar</taxon>
        <taxon>Alveolata</taxon>
        <taxon>Ciliophora</taxon>
        <taxon>Intramacronucleata</taxon>
        <taxon>Oligohymenophorea</taxon>
        <taxon>Peniculida</taxon>
        <taxon>Parameciidae</taxon>
        <taxon>Paramecium</taxon>
    </lineage>
</organism>
<comment type="caution">
    <text evidence="1">The sequence shown here is derived from an EMBL/GenBank/DDBJ whole genome shotgun (WGS) entry which is preliminary data.</text>
</comment>
<accession>A0A8S1VU98</accession>
<gene>
    <name evidence="1" type="ORF">POCTA_138.1.T0740235</name>
</gene>
<evidence type="ECO:0000313" key="2">
    <source>
        <dbReference type="Proteomes" id="UP000683925"/>
    </source>
</evidence>
<dbReference type="OrthoDB" id="10314914at2759"/>
<name>A0A8S1VU98_PAROT</name>
<sequence length="129" mass="15528">MLNSNTKQQSSIDMKQKLLNILSEKNNQVTTQQQACSSLDYYSLQKKLSQRSLKLPVEMTKFERERWLFEMLTNQDLTQQKVKEKEFKEIYVRTTKLITRYRNKEIKRNSKREALQKEIGLLRLLLQQN</sequence>
<protein>
    <submittedName>
        <fullName evidence="1">Uncharacterized protein</fullName>
    </submittedName>
</protein>
<reference evidence="1" key="1">
    <citation type="submission" date="2021-01" db="EMBL/GenBank/DDBJ databases">
        <authorList>
            <consortium name="Genoscope - CEA"/>
            <person name="William W."/>
        </authorList>
    </citation>
    <scope>NUCLEOTIDE SEQUENCE</scope>
</reference>
<keyword evidence="2" id="KW-1185">Reference proteome</keyword>
<evidence type="ECO:0000313" key="1">
    <source>
        <dbReference type="EMBL" id="CAD8180257.1"/>
    </source>
</evidence>
<dbReference type="Proteomes" id="UP000683925">
    <property type="component" value="Unassembled WGS sequence"/>
</dbReference>
<dbReference type="OMA" id="WLFEMLT"/>
<proteinExistence type="predicted"/>